<organism evidence="5 6">
    <name type="scientific">Arabidopsis thaliana</name>
    <name type="common">Mouse-ear cress</name>
    <dbReference type="NCBI Taxonomy" id="3702"/>
    <lineage>
        <taxon>Eukaryota</taxon>
        <taxon>Viridiplantae</taxon>
        <taxon>Streptophyta</taxon>
        <taxon>Embryophyta</taxon>
        <taxon>Tracheophyta</taxon>
        <taxon>Spermatophyta</taxon>
        <taxon>Magnoliopsida</taxon>
        <taxon>eudicotyledons</taxon>
        <taxon>Gunneridae</taxon>
        <taxon>Pentapetalae</taxon>
        <taxon>rosids</taxon>
        <taxon>malvids</taxon>
        <taxon>Brassicales</taxon>
        <taxon>Brassicaceae</taxon>
        <taxon>Camelineae</taxon>
        <taxon>Arabidopsis</taxon>
    </lineage>
</organism>
<protein>
    <submittedName>
        <fullName evidence="5">(thale cress) hypothetical protein</fullName>
    </submittedName>
</protein>
<dbReference type="AlphaFoldDB" id="A0A7G2DYG9"/>
<dbReference type="CDD" id="cd23807">
    <property type="entry name" value="UEV_UBE2V"/>
    <property type="match status" value="1"/>
</dbReference>
<dbReference type="PROSITE" id="PS50127">
    <property type="entry name" value="UBC_2"/>
    <property type="match status" value="1"/>
</dbReference>
<feature type="region of interest" description="Disordered" evidence="3">
    <location>
        <begin position="133"/>
        <end position="152"/>
    </location>
</feature>
<dbReference type="FunFam" id="3.10.110.10:FF:000026">
    <property type="entry name" value="Ubiquitin-conjugating enzyme E2 variant"/>
    <property type="match status" value="1"/>
</dbReference>
<feature type="domain" description="UBC core" evidence="4">
    <location>
        <begin position="11"/>
        <end position="168"/>
    </location>
</feature>
<keyword evidence="2" id="KW-0833">Ubl conjugation pathway</keyword>
<name>A0A7G2DYG9_ARATH</name>
<evidence type="ECO:0000256" key="1">
    <source>
        <dbReference type="ARBA" id="ARBA00006765"/>
    </source>
</evidence>
<dbReference type="Proteomes" id="UP000516314">
    <property type="component" value="Chromosome 1"/>
</dbReference>
<comment type="similarity">
    <text evidence="1">Belongs to the caleosin family.</text>
</comment>
<dbReference type="Pfam" id="PF05042">
    <property type="entry name" value="Caleosin"/>
    <property type="match status" value="2"/>
</dbReference>
<dbReference type="EMBL" id="LR881466">
    <property type="protein sequence ID" value="CAD5313539.1"/>
    <property type="molecule type" value="Genomic_DNA"/>
</dbReference>
<evidence type="ECO:0000259" key="4">
    <source>
        <dbReference type="PROSITE" id="PS50127"/>
    </source>
</evidence>
<evidence type="ECO:0000256" key="3">
    <source>
        <dbReference type="SAM" id="MobiDB-lite"/>
    </source>
</evidence>
<evidence type="ECO:0000313" key="5">
    <source>
        <dbReference type="EMBL" id="CAD5313539.1"/>
    </source>
</evidence>
<dbReference type="InterPro" id="IPR011992">
    <property type="entry name" value="EF-hand-dom_pair"/>
</dbReference>
<accession>A0A7G2DYG9</accession>
<dbReference type="InterPro" id="IPR007736">
    <property type="entry name" value="Caleosin-related"/>
</dbReference>
<dbReference type="SMART" id="SM00212">
    <property type="entry name" value="UBCc"/>
    <property type="match status" value="1"/>
</dbReference>
<dbReference type="PANTHER" id="PTHR31495">
    <property type="entry name" value="PEROXYGENASE 3-RELATED"/>
    <property type="match status" value="1"/>
</dbReference>
<evidence type="ECO:0000256" key="2">
    <source>
        <dbReference type="ARBA" id="ARBA00022786"/>
    </source>
</evidence>
<proteinExistence type="inferred from homology"/>
<sequence length="529" mass="60604">MSSEEAKVVVPRNFRLLEELERGEKGIGDGTVSYGMDDADDIYMQSWTGTILDPLLQMTAYEGKIFQLKLFCGKEYPESPPTVRFQTRINMACVNPETGVVEPSLFPMLTNWRREYTMEDILVKLKKEMMTSHNRKLAQPPEGNEEARADPKGPAKCCVILKRLPLFPPSPKEDKQLRKERLHWRNMCPSLTETVTALFIHEKPTKGFRALGTGRFMSAFVAVFFNMGLSQKTRPVQLFGYILPLFLKPFVCTVVTTDVYDKDGRFVESKFEEIFNKHARTHKDALTAKEIKQMLKTNREPYDFIGWLSDFIEWKILHTLAQDNGLLTEDAVRGVYDGGKLDKEKMTALEKHVSFFDRNKDGTVYPWETYQGFRALGTGRLLAAFVAIFINMGLSKKTRPGKGFSPLFPIDVKNSHLCMHGSDTDVYDDDGRFVESKFEEIFNKHARTHKDALTAEEIQKMLKTNRDPFDITGWLSDYGEWKILHTLAQDKNGLLSEKSVRAIYDGSLFHQLEKKRSSSSSRGKKQKLP</sequence>
<evidence type="ECO:0000313" key="6">
    <source>
        <dbReference type="Proteomes" id="UP000516314"/>
    </source>
</evidence>
<dbReference type="PANTHER" id="PTHR31495:SF1">
    <property type="entry name" value="INACTIVE PEROXYGENASE-LIKE PROTEIN-RELATED"/>
    <property type="match status" value="1"/>
</dbReference>
<dbReference type="Pfam" id="PF00179">
    <property type="entry name" value="UQ_con"/>
    <property type="match status" value="1"/>
</dbReference>
<dbReference type="SUPFAM" id="SSF47473">
    <property type="entry name" value="EF-hand"/>
    <property type="match status" value="1"/>
</dbReference>
<gene>
    <name evidence="5" type="ORF">AT9943_LOCUS2034</name>
</gene>
<dbReference type="SUPFAM" id="SSF54495">
    <property type="entry name" value="UBC-like"/>
    <property type="match status" value="1"/>
</dbReference>
<dbReference type="InterPro" id="IPR000608">
    <property type="entry name" value="UBC"/>
</dbReference>
<reference evidence="5 6" key="1">
    <citation type="submission" date="2020-09" db="EMBL/GenBank/DDBJ databases">
        <authorList>
            <person name="Ashkenazy H."/>
        </authorList>
    </citation>
    <scope>NUCLEOTIDE SEQUENCE [LARGE SCALE GENOMIC DNA]</scope>
    <source>
        <strain evidence="6">cv. Cdm-0</strain>
    </source>
</reference>
<dbReference type="InterPro" id="IPR016135">
    <property type="entry name" value="UBQ-conjugating_enzyme/RWD"/>
</dbReference>
<dbReference type="Gene3D" id="3.10.110.10">
    <property type="entry name" value="Ubiquitin Conjugating Enzyme"/>
    <property type="match status" value="1"/>
</dbReference>